<evidence type="ECO:0000256" key="1">
    <source>
        <dbReference type="SAM" id="MobiDB-lite"/>
    </source>
</evidence>
<evidence type="ECO:0000313" key="3">
    <source>
        <dbReference type="EMBL" id="GBO03861.1"/>
    </source>
</evidence>
<feature type="compositionally biased region" description="Low complexity" evidence="1">
    <location>
        <begin position="137"/>
        <end position="162"/>
    </location>
</feature>
<feature type="compositionally biased region" description="Polar residues" evidence="1">
    <location>
        <begin position="52"/>
        <end position="61"/>
    </location>
</feature>
<feature type="domain" description="C2H2-type" evidence="2">
    <location>
        <begin position="344"/>
        <end position="364"/>
    </location>
</feature>
<feature type="compositionally biased region" description="Polar residues" evidence="1">
    <location>
        <begin position="109"/>
        <end position="136"/>
    </location>
</feature>
<keyword evidence="4" id="KW-1185">Reference proteome</keyword>
<evidence type="ECO:0000259" key="2">
    <source>
        <dbReference type="PROSITE" id="PS00028"/>
    </source>
</evidence>
<dbReference type="EMBL" id="BGPR01031028">
    <property type="protein sequence ID" value="GBO03861.1"/>
    <property type="molecule type" value="Genomic_DNA"/>
</dbReference>
<dbReference type="PANTHER" id="PTHR31511:SF12">
    <property type="entry name" value="RHO TERMINATION FACTOR N-TERMINAL DOMAIN-CONTAINING PROTEIN"/>
    <property type="match status" value="1"/>
</dbReference>
<gene>
    <name evidence="3" type="ORF">AVEN_192279_1</name>
</gene>
<dbReference type="InterPro" id="IPR013087">
    <property type="entry name" value="Znf_C2H2_type"/>
</dbReference>
<name>A0A4Y2TUY7_ARAVE</name>
<evidence type="ECO:0000313" key="4">
    <source>
        <dbReference type="Proteomes" id="UP000499080"/>
    </source>
</evidence>
<dbReference type="OrthoDB" id="414776at2759"/>
<accession>A0A4Y2TUY7</accession>
<protein>
    <recommendedName>
        <fullName evidence="2">C2H2-type domain-containing protein</fullName>
    </recommendedName>
</protein>
<reference evidence="3 4" key="1">
    <citation type="journal article" date="2019" name="Sci. Rep.">
        <title>Orb-weaving spider Araneus ventricosus genome elucidates the spidroin gene catalogue.</title>
        <authorList>
            <person name="Kono N."/>
            <person name="Nakamura H."/>
            <person name="Ohtoshi R."/>
            <person name="Moran D.A.P."/>
            <person name="Shinohara A."/>
            <person name="Yoshida Y."/>
            <person name="Fujiwara M."/>
            <person name="Mori M."/>
            <person name="Tomita M."/>
            <person name="Arakawa K."/>
        </authorList>
    </citation>
    <scope>NUCLEOTIDE SEQUENCE [LARGE SCALE GENOMIC DNA]</scope>
</reference>
<dbReference type="AlphaFoldDB" id="A0A4Y2TUY7"/>
<dbReference type="PROSITE" id="PS00028">
    <property type="entry name" value="ZINC_FINGER_C2H2_1"/>
    <property type="match status" value="1"/>
</dbReference>
<sequence>MCEMKCATESDPYARPPETPRMDMFIEPPTSHSVVSSSDDRATSVGPDLNVMSESRTSSTDAEVFRMPLSPSKRAKTVASAVSGDGIPPESVVVASERDDDFRGEDFRSPQQRVTTTQVDTIVNYSTPAEQLTRSNVVSPDPTASSSSPVPPSSSVVSDPSDPNVITHRVLSLWRHPISTRYLMSFTTSSATVPSLSDAFSQSLERAGVREGTVRDHRFIPSAVPDVYRSPGAVLGDSSIVPGFHHSPGPVSDFECMLSKVSSAAPNVQKSFTYALEKHIPLSYAMIVIDQDDKVIHHNYYVGTDAVEHFLKMAKDLAFRLIKKLKTVSEIELDDSSMYDSSKCVICHKKFKNNDKIVRHHLHHENVVAGKAHQMCNLQYKKTFFIPVVIHNSKNYDSHLLFQYLPKEYASDISIIPINLEKISMFTLDHLKFLDSFQFLDSSLDTLIENLIVSNHEFKMFNNFFQNNKNKYLLYRKGIFPYSYVDNIDKLQTKSLPSREAFFNVLTRQHISEKDYIHALAVFRAFDCKTFGDYLQLYQNTDVLMLAEVFCAFRTQSLKYYELDPVHYISVSELTFDAGLKFCKIELQLLGNINDYIWLEIQMRGEICLVSKRYAKANNPFLVSDYDPSQAHSYILALDIVNLYGHATSQFLPMAVVIGYL</sequence>
<feature type="region of interest" description="Disordered" evidence="1">
    <location>
        <begin position="1"/>
        <end position="64"/>
    </location>
</feature>
<organism evidence="3 4">
    <name type="scientific">Araneus ventricosus</name>
    <name type="common">Orbweaver spider</name>
    <name type="synonym">Epeira ventricosa</name>
    <dbReference type="NCBI Taxonomy" id="182803"/>
    <lineage>
        <taxon>Eukaryota</taxon>
        <taxon>Metazoa</taxon>
        <taxon>Ecdysozoa</taxon>
        <taxon>Arthropoda</taxon>
        <taxon>Chelicerata</taxon>
        <taxon>Arachnida</taxon>
        <taxon>Araneae</taxon>
        <taxon>Araneomorphae</taxon>
        <taxon>Entelegynae</taxon>
        <taxon>Araneoidea</taxon>
        <taxon>Araneidae</taxon>
        <taxon>Araneus</taxon>
    </lineage>
</organism>
<dbReference type="PANTHER" id="PTHR31511">
    <property type="entry name" value="PROTEIN CBG23764"/>
    <property type="match status" value="1"/>
</dbReference>
<dbReference type="Proteomes" id="UP000499080">
    <property type="component" value="Unassembled WGS sequence"/>
</dbReference>
<feature type="compositionally biased region" description="Basic and acidic residues" evidence="1">
    <location>
        <begin position="98"/>
        <end position="108"/>
    </location>
</feature>
<proteinExistence type="predicted"/>
<feature type="region of interest" description="Disordered" evidence="1">
    <location>
        <begin position="98"/>
        <end position="162"/>
    </location>
</feature>
<comment type="caution">
    <text evidence="3">The sequence shown here is derived from an EMBL/GenBank/DDBJ whole genome shotgun (WGS) entry which is preliminary data.</text>
</comment>